<evidence type="ECO:0000313" key="3">
    <source>
        <dbReference type="Proteomes" id="UP000287651"/>
    </source>
</evidence>
<feature type="compositionally biased region" description="Polar residues" evidence="1">
    <location>
        <begin position="104"/>
        <end position="131"/>
    </location>
</feature>
<feature type="compositionally biased region" description="Basic and acidic residues" evidence="1">
    <location>
        <begin position="234"/>
        <end position="284"/>
    </location>
</feature>
<sequence>MFMPSYVSFQSSRFPAPSSLRFHALFRCACSNYRSFLRFAGWYFAVQWLMATAKVEGVEQKKSILSAQRKNNNANGRDTIRVYYQRFLLPTIPEKPTPNYLKPTVSSCHGTSSQQPKISSSGAKRGTQMNVSQSPSSLPQRPPAAIRPKERAAILGQSTTANMARKRSLAKASKTPAGGKALPLVKTARILPKVMSATAAAVKPQGEKLMAVVRGNEARDLAKSLEGEQYSRGSEPKAENVDEQKAGSQRDEAEGRGSKREGDGADKAAQETMESKRQAAVSWRKETADKLAARRSKVKALAGAFETVISLQKPEGRWSQQESVTAAESTSSGSGSGSGSGAARPGGDQTARNEDVPEECTCTARRIVARDPHSRGTLRARGQGVAGGGGVSFLVAPPLFRNRKLPVCDWVECWGPRESDDRVVVGPTVPKKNPESDDTTHRNTDQRKRAAWAI</sequence>
<feature type="compositionally biased region" description="Basic and acidic residues" evidence="1">
    <location>
        <begin position="432"/>
        <end position="448"/>
    </location>
</feature>
<comment type="caution">
    <text evidence="2">The sequence shown here is derived from an EMBL/GenBank/DDBJ whole genome shotgun (WGS) entry which is preliminary data.</text>
</comment>
<feature type="region of interest" description="Disordered" evidence="1">
    <location>
        <begin position="420"/>
        <end position="454"/>
    </location>
</feature>
<evidence type="ECO:0000256" key="1">
    <source>
        <dbReference type="SAM" id="MobiDB-lite"/>
    </source>
</evidence>
<organism evidence="2 3">
    <name type="scientific">Ensete ventricosum</name>
    <name type="common">Abyssinian banana</name>
    <name type="synonym">Musa ensete</name>
    <dbReference type="NCBI Taxonomy" id="4639"/>
    <lineage>
        <taxon>Eukaryota</taxon>
        <taxon>Viridiplantae</taxon>
        <taxon>Streptophyta</taxon>
        <taxon>Embryophyta</taxon>
        <taxon>Tracheophyta</taxon>
        <taxon>Spermatophyta</taxon>
        <taxon>Magnoliopsida</taxon>
        <taxon>Liliopsida</taxon>
        <taxon>Zingiberales</taxon>
        <taxon>Musaceae</taxon>
        <taxon>Ensete</taxon>
    </lineage>
</organism>
<feature type="region of interest" description="Disordered" evidence="1">
    <location>
        <begin position="315"/>
        <end position="358"/>
    </location>
</feature>
<reference evidence="2 3" key="1">
    <citation type="journal article" date="2014" name="Agronomy (Basel)">
        <title>A Draft Genome Sequence for Ensete ventricosum, the Drought-Tolerant Tree Against Hunger.</title>
        <authorList>
            <person name="Harrison J."/>
            <person name="Moore K.A."/>
            <person name="Paszkiewicz K."/>
            <person name="Jones T."/>
            <person name="Grant M."/>
            <person name="Ambacheew D."/>
            <person name="Muzemil S."/>
            <person name="Studholme D.J."/>
        </authorList>
    </citation>
    <scope>NUCLEOTIDE SEQUENCE [LARGE SCALE GENOMIC DNA]</scope>
</reference>
<feature type="region of interest" description="Disordered" evidence="1">
    <location>
        <begin position="225"/>
        <end position="284"/>
    </location>
</feature>
<dbReference type="Proteomes" id="UP000287651">
    <property type="component" value="Unassembled WGS sequence"/>
</dbReference>
<proteinExistence type="predicted"/>
<dbReference type="EMBL" id="AMZH03003507">
    <property type="protein sequence ID" value="RRT72121.1"/>
    <property type="molecule type" value="Genomic_DNA"/>
</dbReference>
<protein>
    <submittedName>
        <fullName evidence="2">Uncharacterized protein</fullName>
    </submittedName>
</protein>
<dbReference type="AlphaFoldDB" id="A0A427A7H7"/>
<feature type="region of interest" description="Disordered" evidence="1">
    <location>
        <begin position="99"/>
        <end position="178"/>
    </location>
</feature>
<accession>A0A427A7H7</accession>
<dbReference type="PANTHER" id="PTHR33349">
    <property type="entry name" value="EMB|CAB62594.1"/>
    <property type="match status" value="1"/>
</dbReference>
<name>A0A427A7H7_ENSVE</name>
<evidence type="ECO:0000313" key="2">
    <source>
        <dbReference type="EMBL" id="RRT72121.1"/>
    </source>
</evidence>
<dbReference type="PANTHER" id="PTHR33349:SF41">
    <property type="entry name" value="EMB|CAB62594.1"/>
    <property type="match status" value="1"/>
</dbReference>
<gene>
    <name evidence="2" type="ORF">B296_00009508</name>
</gene>